<evidence type="ECO:0000259" key="2">
    <source>
        <dbReference type="PROSITE" id="PS50041"/>
    </source>
</evidence>
<dbReference type="GO" id="GO:0030246">
    <property type="term" value="F:carbohydrate binding"/>
    <property type="evidence" value="ECO:0000318"/>
    <property type="project" value="GO_Central"/>
</dbReference>
<evidence type="ECO:0000256" key="1">
    <source>
        <dbReference type="SAM" id="MobiDB-lite"/>
    </source>
</evidence>
<protein>
    <recommendedName>
        <fullName evidence="2">C-type lectin domain-containing protein</fullName>
    </recommendedName>
</protein>
<keyword evidence="4" id="KW-1185">Reference proteome</keyword>
<reference evidence="3 4" key="1">
    <citation type="journal article" date="2011" name="Science">
        <title>The ecoresponsive genome of Daphnia pulex.</title>
        <authorList>
            <person name="Colbourne J.K."/>
            <person name="Pfrender M.E."/>
            <person name="Gilbert D."/>
            <person name="Thomas W.K."/>
            <person name="Tucker A."/>
            <person name="Oakley T.H."/>
            <person name="Tokishita S."/>
            <person name="Aerts A."/>
            <person name="Arnold G.J."/>
            <person name="Basu M.K."/>
            <person name="Bauer D.J."/>
            <person name="Caceres C.E."/>
            <person name="Carmel L."/>
            <person name="Casola C."/>
            <person name="Choi J.H."/>
            <person name="Detter J.C."/>
            <person name="Dong Q."/>
            <person name="Dusheyko S."/>
            <person name="Eads B.D."/>
            <person name="Frohlich T."/>
            <person name="Geiler-Samerotte K.A."/>
            <person name="Gerlach D."/>
            <person name="Hatcher P."/>
            <person name="Jogdeo S."/>
            <person name="Krijgsveld J."/>
            <person name="Kriventseva E.V."/>
            <person name="Kultz D."/>
            <person name="Laforsch C."/>
            <person name="Lindquist E."/>
            <person name="Lopez J."/>
            <person name="Manak J.R."/>
            <person name="Muller J."/>
            <person name="Pangilinan J."/>
            <person name="Patwardhan R.P."/>
            <person name="Pitluck S."/>
            <person name="Pritham E.J."/>
            <person name="Rechtsteiner A."/>
            <person name="Rho M."/>
            <person name="Rogozin I.B."/>
            <person name="Sakarya O."/>
            <person name="Salamov A."/>
            <person name="Schaack S."/>
            <person name="Shapiro H."/>
            <person name="Shiga Y."/>
            <person name="Skalitzky C."/>
            <person name="Smith Z."/>
            <person name="Souvorov A."/>
            <person name="Sung W."/>
            <person name="Tang Z."/>
            <person name="Tsuchiya D."/>
            <person name="Tu H."/>
            <person name="Vos H."/>
            <person name="Wang M."/>
            <person name="Wolf Y.I."/>
            <person name="Yamagata H."/>
            <person name="Yamada T."/>
            <person name="Ye Y."/>
            <person name="Shaw J.R."/>
            <person name="Andrews J."/>
            <person name="Crease T.J."/>
            <person name="Tang H."/>
            <person name="Lucas S.M."/>
            <person name="Robertson H.M."/>
            <person name="Bork P."/>
            <person name="Koonin E.V."/>
            <person name="Zdobnov E.M."/>
            <person name="Grigoriev I.V."/>
            <person name="Lynch M."/>
            <person name="Boore J.L."/>
        </authorList>
    </citation>
    <scope>NUCLEOTIDE SEQUENCE [LARGE SCALE GENOMIC DNA]</scope>
</reference>
<dbReference type="InParanoid" id="E9HRT4"/>
<proteinExistence type="predicted"/>
<dbReference type="InterPro" id="IPR016186">
    <property type="entry name" value="C-type_lectin-like/link_sf"/>
</dbReference>
<feature type="domain" description="C-type lectin" evidence="2">
    <location>
        <begin position="43"/>
        <end position="177"/>
    </location>
</feature>
<sequence length="190" mass="21818">MKPINSRRHPEALGITENVQDPPPPGDCGKYFPYYTSISCWEMGGKCYCASLCDNAFGCGAMVGNWEYAYERCLEQNMTLSTIETQQEDKMIDDFFQLNHEFNDRILWTSGKYSELGSQWGWNHYGNETVAPGTPMGYTNWYPGRPKNNKDGRCLGLVFNDYGVTYENGHWDEFSCQNGYYGVFCEETQQ</sequence>
<dbReference type="KEGG" id="dpx:DAPPUDRAFT_333086"/>
<dbReference type="InterPro" id="IPR016187">
    <property type="entry name" value="CTDL_fold"/>
</dbReference>
<dbReference type="FunCoup" id="E9HRT4">
    <property type="interactions" value="8"/>
</dbReference>
<dbReference type="OrthoDB" id="7962197at2759"/>
<dbReference type="SUPFAM" id="SSF56436">
    <property type="entry name" value="C-type lectin-like"/>
    <property type="match status" value="1"/>
</dbReference>
<organism evidence="3 4">
    <name type="scientific">Daphnia pulex</name>
    <name type="common">Water flea</name>
    <dbReference type="NCBI Taxonomy" id="6669"/>
    <lineage>
        <taxon>Eukaryota</taxon>
        <taxon>Metazoa</taxon>
        <taxon>Ecdysozoa</taxon>
        <taxon>Arthropoda</taxon>
        <taxon>Crustacea</taxon>
        <taxon>Branchiopoda</taxon>
        <taxon>Diplostraca</taxon>
        <taxon>Cladocera</taxon>
        <taxon>Anomopoda</taxon>
        <taxon>Daphniidae</taxon>
        <taxon>Daphnia</taxon>
    </lineage>
</organism>
<dbReference type="InterPro" id="IPR001304">
    <property type="entry name" value="C-type_lectin-like"/>
</dbReference>
<accession>E9HRT4</accession>
<feature type="region of interest" description="Disordered" evidence="1">
    <location>
        <begin position="1"/>
        <end position="21"/>
    </location>
</feature>
<dbReference type="Proteomes" id="UP000000305">
    <property type="component" value="Unassembled WGS sequence"/>
</dbReference>
<dbReference type="HOGENOM" id="CLU_1429349_0_0_1"/>
<dbReference type="Pfam" id="PF00059">
    <property type="entry name" value="Lectin_C"/>
    <property type="match status" value="1"/>
</dbReference>
<dbReference type="GO" id="GO:0009897">
    <property type="term" value="C:external side of plasma membrane"/>
    <property type="evidence" value="ECO:0000318"/>
    <property type="project" value="GO_Central"/>
</dbReference>
<evidence type="ECO:0000313" key="4">
    <source>
        <dbReference type="Proteomes" id="UP000000305"/>
    </source>
</evidence>
<dbReference type="CDD" id="cd00037">
    <property type="entry name" value="CLECT"/>
    <property type="match status" value="1"/>
</dbReference>
<evidence type="ECO:0000313" key="3">
    <source>
        <dbReference type="EMBL" id="EFX65557.1"/>
    </source>
</evidence>
<dbReference type="Gene3D" id="3.10.100.10">
    <property type="entry name" value="Mannose-Binding Protein A, subunit A"/>
    <property type="match status" value="1"/>
</dbReference>
<dbReference type="PROSITE" id="PS50041">
    <property type="entry name" value="C_TYPE_LECTIN_2"/>
    <property type="match status" value="1"/>
</dbReference>
<dbReference type="GO" id="GO:0038187">
    <property type="term" value="F:pattern recognition receptor activity"/>
    <property type="evidence" value="ECO:0000318"/>
    <property type="project" value="GO_Central"/>
</dbReference>
<name>E9HRT4_DAPPU</name>
<dbReference type="AlphaFoldDB" id="E9HRT4"/>
<dbReference type="EMBL" id="GL732740">
    <property type="protein sequence ID" value="EFX65557.1"/>
    <property type="molecule type" value="Genomic_DNA"/>
</dbReference>
<gene>
    <name evidence="3" type="ORF">DAPPUDRAFT_333086</name>
</gene>
<dbReference type="GO" id="GO:0006955">
    <property type="term" value="P:immune response"/>
    <property type="evidence" value="ECO:0000318"/>
    <property type="project" value="GO_Central"/>
</dbReference>
<dbReference type="PhylomeDB" id="E9HRT4"/>